<proteinExistence type="predicted"/>
<evidence type="ECO:0000256" key="1">
    <source>
        <dbReference type="SAM" id="MobiDB-lite"/>
    </source>
</evidence>
<keyword evidence="3" id="KW-1185">Reference proteome</keyword>
<dbReference type="AlphaFoldDB" id="A0A5B9MH86"/>
<accession>A0A5B9MH86</accession>
<name>A0A5B9MH86_9BACT</name>
<evidence type="ECO:0000313" key="2">
    <source>
        <dbReference type="EMBL" id="QEG00479.1"/>
    </source>
</evidence>
<organism evidence="2 3">
    <name type="scientific">Stieleria maiorica</name>
    <dbReference type="NCBI Taxonomy" id="2795974"/>
    <lineage>
        <taxon>Bacteria</taxon>
        <taxon>Pseudomonadati</taxon>
        <taxon>Planctomycetota</taxon>
        <taxon>Planctomycetia</taxon>
        <taxon>Pirellulales</taxon>
        <taxon>Pirellulaceae</taxon>
        <taxon>Stieleria</taxon>
    </lineage>
</organism>
<protein>
    <submittedName>
        <fullName evidence="2">Uncharacterized protein</fullName>
    </submittedName>
</protein>
<evidence type="ECO:0000313" key="3">
    <source>
        <dbReference type="Proteomes" id="UP000321353"/>
    </source>
</evidence>
<feature type="region of interest" description="Disordered" evidence="1">
    <location>
        <begin position="1"/>
        <end position="32"/>
    </location>
</feature>
<dbReference type="Proteomes" id="UP000321353">
    <property type="component" value="Chromosome"/>
</dbReference>
<sequence>MHWDHDGAPLRRAGGHWHGGCIRSGDLDTTDRRRPDLAKWASSTQYVTATAPPFLIFNGDQKFDDAVYNDHVMSFIDEVFPTK</sequence>
<dbReference type="EMBL" id="CP036264">
    <property type="protein sequence ID" value="QEG00479.1"/>
    <property type="molecule type" value="Genomic_DNA"/>
</dbReference>
<reference evidence="2 3" key="1">
    <citation type="submission" date="2019-02" db="EMBL/GenBank/DDBJ databases">
        <title>Planctomycetal bacteria perform biofilm scaping via a novel small molecule.</title>
        <authorList>
            <person name="Jeske O."/>
            <person name="Boedeker C."/>
            <person name="Wiegand S."/>
            <person name="Breitling P."/>
            <person name="Kallscheuer N."/>
            <person name="Jogler M."/>
            <person name="Rohde M."/>
            <person name="Petersen J."/>
            <person name="Medema M.H."/>
            <person name="Surup F."/>
            <person name="Jogler C."/>
        </authorList>
    </citation>
    <scope>NUCLEOTIDE SEQUENCE [LARGE SCALE GENOMIC DNA]</scope>
    <source>
        <strain evidence="2 3">Mal15</strain>
    </source>
</reference>
<dbReference type="KEGG" id="smam:Mal15_45490"/>
<gene>
    <name evidence="2" type="ORF">Mal15_45490</name>
</gene>